<dbReference type="Proteomes" id="UP000663699">
    <property type="component" value="Chromosome 15"/>
</dbReference>
<evidence type="ECO:0000313" key="3">
    <source>
        <dbReference type="Proteomes" id="UP000663699"/>
    </source>
</evidence>
<keyword evidence="3" id="KW-1185">Reference proteome</keyword>
<protein>
    <submittedName>
        <fullName evidence="2">Uncharacterized protein</fullName>
    </submittedName>
</protein>
<accession>A0A899G443</accession>
<reference evidence="2" key="1">
    <citation type="submission" date="2020-06" db="EMBL/GenBank/DDBJ databases">
        <title>Genomes of multiple members of Pneumocystis genus reveal paths to human pathogen Pneumocystis jirovecii.</title>
        <authorList>
            <person name="Cisse O.H."/>
            <person name="Ma L."/>
            <person name="Dekker J."/>
            <person name="Khil P."/>
            <person name="Jo J."/>
            <person name="Brenchley J."/>
            <person name="Blair R."/>
            <person name="Pahar B."/>
            <person name="Chabe M."/>
            <person name="Van Rompay K.A."/>
            <person name="Keesler R."/>
            <person name="Sukura A."/>
            <person name="Hirsch V."/>
            <person name="Kutty G."/>
            <person name="Liu Y."/>
            <person name="Peng L."/>
            <person name="Chen J."/>
            <person name="Song J."/>
            <person name="Weissenbacher-Lang C."/>
            <person name="Xu J."/>
            <person name="Upham N.S."/>
            <person name="Stajich J.E."/>
            <person name="Cuomo C.A."/>
            <person name="Cushion M.T."/>
            <person name="Kovacs J.A."/>
        </authorList>
    </citation>
    <scope>NUCLEOTIDE SEQUENCE</scope>
    <source>
        <strain evidence="2">2A</strain>
    </source>
</reference>
<dbReference type="OrthoDB" id="2163387at2759"/>
<evidence type="ECO:0000256" key="1">
    <source>
        <dbReference type="SAM" id="MobiDB-lite"/>
    </source>
</evidence>
<dbReference type="PANTHER" id="PTHR40468">
    <property type="entry name" value="YALI0A15257P"/>
    <property type="match status" value="1"/>
</dbReference>
<proteinExistence type="predicted"/>
<feature type="region of interest" description="Disordered" evidence="1">
    <location>
        <begin position="197"/>
        <end position="249"/>
    </location>
</feature>
<dbReference type="PANTHER" id="PTHR40468:SF1">
    <property type="entry name" value="TOPOISOMERASE I DAMAGE AFFECTED PROTEIN 11"/>
    <property type="match status" value="1"/>
</dbReference>
<sequence length="249" mass="27843">MTLSPAQQDCVAARVLRRAEISRITRLLKFRLTLASYKTSRGWQNLALENIAPRLTEEIKWCRNRHSNPFMAPTAQPDYFVSGKRTQPLENTPVWSDRVRLHQSSPVYKNNSVDTFLPSNYLNTYHLIRPTQSSPPRTPPYKPSVRTMTPHTGEEGVDLLIYLATSPSHASLSTRFPPNTPQNFDFSDFVNITPSPAQVAWSSRTPGSTPARKRLTYDQSQPLSSSPAPSGSALRMDTGSMELGGELSI</sequence>
<name>A0A899G443_9ASCO</name>
<dbReference type="EMBL" id="CP054546">
    <property type="protein sequence ID" value="QSL66902.1"/>
    <property type="molecule type" value="Genomic_DNA"/>
</dbReference>
<organism evidence="2 3">
    <name type="scientific">Pneumocystis wakefieldiae</name>
    <dbReference type="NCBI Taxonomy" id="38082"/>
    <lineage>
        <taxon>Eukaryota</taxon>
        <taxon>Fungi</taxon>
        <taxon>Dikarya</taxon>
        <taxon>Ascomycota</taxon>
        <taxon>Taphrinomycotina</taxon>
        <taxon>Pneumocystomycetes</taxon>
        <taxon>Pneumocystaceae</taxon>
        <taxon>Pneumocystis</taxon>
    </lineage>
</organism>
<feature type="compositionally biased region" description="Low complexity" evidence="1">
    <location>
        <begin position="219"/>
        <end position="234"/>
    </location>
</feature>
<evidence type="ECO:0000313" key="2">
    <source>
        <dbReference type="EMBL" id="QSL66902.1"/>
    </source>
</evidence>
<feature type="compositionally biased region" description="Polar residues" evidence="1">
    <location>
        <begin position="197"/>
        <end position="208"/>
    </location>
</feature>
<dbReference type="AlphaFoldDB" id="A0A899G443"/>
<gene>
    <name evidence="2" type="ORF">MERGE_001289</name>
</gene>